<comment type="pathway">
    <text evidence="7">Bacterial outer membrane biogenesis; LPS lipid A biosynthesis.</text>
</comment>
<keyword evidence="3 7" id="KW-0808">Transferase</keyword>
<reference evidence="10 12" key="3">
    <citation type="submission" date="2019-05" db="EMBL/GenBank/DDBJ databases">
        <title>Arcobacter cibarius and Arcobacter thereius providing challenges in identification an antibiotic susceptibility and Quinolone resistance.</title>
        <authorList>
            <person name="Busch A."/>
            <person name="Hanel I."/>
            <person name="Hotzel H."/>
            <person name="Tomaso H."/>
        </authorList>
    </citation>
    <scope>NUCLEOTIDE SEQUENCE [LARGE SCALE GENOMIC DNA]</scope>
    <source>
        <strain evidence="10 12">17CS1191_2</strain>
    </source>
</reference>
<dbReference type="InterPro" id="IPR020573">
    <property type="entry name" value="UDP_GlcNAc_AcTrfase_non-rep"/>
</dbReference>
<evidence type="ECO:0000256" key="3">
    <source>
        <dbReference type="ARBA" id="ARBA00022679"/>
    </source>
</evidence>
<dbReference type="RefSeq" id="WP_066183701.1">
    <property type="nucleotide sequence ID" value="NZ_LCUJ01000003.1"/>
</dbReference>
<evidence type="ECO:0000313" key="10">
    <source>
        <dbReference type="EMBL" id="TLS71991.1"/>
    </source>
</evidence>
<keyword evidence="1 7" id="KW-0444">Lipid biosynthesis</keyword>
<evidence type="ECO:0000256" key="6">
    <source>
        <dbReference type="ARBA" id="ARBA00023315"/>
    </source>
</evidence>
<dbReference type="InterPro" id="IPR011004">
    <property type="entry name" value="Trimer_LpxA-like_sf"/>
</dbReference>
<evidence type="ECO:0000256" key="1">
    <source>
        <dbReference type="ARBA" id="ARBA00022516"/>
    </source>
</evidence>
<comment type="subunit">
    <text evidence="7">Homotrimer.</text>
</comment>
<dbReference type="SUPFAM" id="SSF51161">
    <property type="entry name" value="Trimeric LpxA-like enzymes"/>
    <property type="match status" value="1"/>
</dbReference>
<dbReference type="NCBIfam" id="TIGR01853">
    <property type="entry name" value="lipid_A_lpxD"/>
    <property type="match status" value="1"/>
</dbReference>
<keyword evidence="2 7" id="KW-0441">Lipid A biosynthesis</keyword>
<dbReference type="PATRIC" id="fig|544718.43.peg.1207"/>
<dbReference type="EMBL" id="VBUF01000003">
    <property type="protein sequence ID" value="TLS71991.1"/>
    <property type="molecule type" value="Genomic_DNA"/>
</dbReference>
<sequence length="316" mass="34165">MKLKDIAKYLEITCDSDIEIVGLNSLQDANENEITFLENKKYIDKLKDTKAGAILINKAFVNEVPEGVIALVCDEPYLNLAKTSKLFATKLIETDGKDAIVGENTIIMPNVYLGKNSLIGNNCTIMANSFVGDNVTIGDNTIIYPNVTIYKECKIGSDCIIHSGTVIGSDGFGFAHTKDGKYIKIYQNGNVVIGNDVEIGSNCAIDRAVFKSTIIEDGVRLDNLVHIAHNCKIGRGSVLVGQVGLAGSTTLQAYVTMGGQSATAGHLEVAAFTTIAARGGVSKSIKTPKKSWAGFPLFEHKEWLRLQGRISQLIYK</sequence>
<dbReference type="Gene3D" id="2.160.10.10">
    <property type="entry name" value="Hexapeptide repeat proteins"/>
    <property type="match status" value="1"/>
</dbReference>
<comment type="catalytic activity">
    <reaction evidence="7">
        <text>a UDP-3-O-[(3R)-3-hydroxyacyl]-alpha-D-glucosamine + a (3R)-hydroxyacyl-[ACP] = a UDP-2-N,3-O-bis[(3R)-3-hydroxyacyl]-alpha-D-glucosamine + holo-[ACP] + H(+)</text>
        <dbReference type="Rhea" id="RHEA:53836"/>
        <dbReference type="Rhea" id="RHEA-COMP:9685"/>
        <dbReference type="Rhea" id="RHEA-COMP:9945"/>
        <dbReference type="ChEBI" id="CHEBI:15378"/>
        <dbReference type="ChEBI" id="CHEBI:64479"/>
        <dbReference type="ChEBI" id="CHEBI:78827"/>
        <dbReference type="ChEBI" id="CHEBI:137740"/>
        <dbReference type="ChEBI" id="CHEBI:137748"/>
        <dbReference type="EC" id="2.3.1.191"/>
    </reaction>
</comment>
<protein>
    <recommendedName>
        <fullName evidence="7">UDP-3-O-acylglucosamine N-acyltransferase</fullName>
        <ecNumber evidence="7">2.3.1.191</ecNumber>
    </recommendedName>
</protein>
<comment type="caution">
    <text evidence="9">The sequence shown here is derived from an EMBL/GenBank/DDBJ whole genome shotgun (WGS) entry which is preliminary data.</text>
</comment>
<dbReference type="Proteomes" id="UP000093281">
    <property type="component" value="Unassembled WGS sequence"/>
</dbReference>
<dbReference type="PANTHER" id="PTHR43378">
    <property type="entry name" value="UDP-3-O-ACYLGLUCOSAMINE N-ACYLTRANSFERASE"/>
    <property type="match status" value="1"/>
</dbReference>
<evidence type="ECO:0000256" key="7">
    <source>
        <dbReference type="HAMAP-Rule" id="MF_00523"/>
    </source>
</evidence>
<dbReference type="STRING" id="544718.AAX25_01236"/>
<feature type="domain" description="UDP-3-O-[3-hydroxymyristoyl] glucosamine N-acyltransferase non-repeat region" evidence="8">
    <location>
        <begin position="17"/>
        <end position="86"/>
    </location>
</feature>
<dbReference type="UniPathway" id="UPA00973"/>
<reference evidence="9" key="1">
    <citation type="submission" date="2015-05" db="EMBL/GenBank/DDBJ databases">
        <authorList>
            <person name="Wang D.B."/>
            <person name="Wang M."/>
        </authorList>
    </citation>
    <scope>NUCLEOTIDE SEQUENCE [LARGE SCALE GENOMIC DNA]</scope>
    <source>
        <strain evidence="9">DU22</strain>
    </source>
</reference>
<keyword evidence="4 7" id="KW-0677">Repeat</keyword>
<dbReference type="Pfam" id="PF00132">
    <property type="entry name" value="Hexapep"/>
    <property type="match status" value="3"/>
</dbReference>
<dbReference type="GO" id="GO:0016410">
    <property type="term" value="F:N-acyltransferase activity"/>
    <property type="evidence" value="ECO:0007669"/>
    <property type="project" value="InterPro"/>
</dbReference>
<comment type="similarity">
    <text evidence="7">Belongs to the transferase hexapeptide repeat family. LpxD subfamily.</text>
</comment>
<name>A0A1C0B7A0_9BACT</name>
<dbReference type="Pfam" id="PF04613">
    <property type="entry name" value="LpxD"/>
    <property type="match status" value="1"/>
</dbReference>
<comment type="function">
    <text evidence="7">Catalyzes the N-acylation of UDP-3-O-acylglucosamine using 3-hydroxyacyl-ACP as the acyl donor. Is involved in the biosynthesis of lipid A, a phosphorylated glycolipid that anchors the lipopolysaccharide to the outer membrane of the cell.</text>
</comment>
<accession>A0A1C0B7A0</accession>
<evidence type="ECO:0000259" key="8">
    <source>
        <dbReference type="Pfam" id="PF04613"/>
    </source>
</evidence>
<dbReference type="NCBIfam" id="NF002060">
    <property type="entry name" value="PRK00892.1"/>
    <property type="match status" value="1"/>
</dbReference>
<dbReference type="InterPro" id="IPR007691">
    <property type="entry name" value="LpxD"/>
</dbReference>
<proteinExistence type="inferred from homology"/>
<dbReference type="EC" id="2.3.1.191" evidence="7"/>
<keyword evidence="5 7" id="KW-0443">Lipid metabolism</keyword>
<evidence type="ECO:0000256" key="2">
    <source>
        <dbReference type="ARBA" id="ARBA00022556"/>
    </source>
</evidence>
<dbReference type="Proteomes" id="UP000308001">
    <property type="component" value="Unassembled WGS sequence"/>
</dbReference>
<dbReference type="GO" id="GO:0103118">
    <property type="term" value="F:UDP-3-O-[(3R)-3-hydroxyacyl]-glucosamine N-acyltransferase activity"/>
    <property type="evidence" value="ECO:0007669"/>
    <property type="project" value="UniProtKB-EC"/>
</dbReference>
<dbReference type="EMBL" id="LCUJ01000003">
    <property type="protein sequence ID" value="OCL99412.1"/>
    <property type="molecule type" value="Genomic_DNA"/>
</dbReference>
<dbReference type="Gene3D" id="3.40.1390.10">
    <property type="entry name" value="MurE/MurF, N-terminal domain"/>
    <property type="match status" value="1"/>
</dbReference>
<dbReference type="PANTHER" id="PTHR43378:SF2">
    <property type="entry name" value="UDP-3-O-ACYLGLUCOSAMINE N-ACYLTRANSFERASE 1, MITOCHONDRIAL-RELATED"/>
    <property type="match status" value="1"/>
</dbReference>
<dbReference type="GO" id="GO:0016020">
    <property type="term" value="C:membrane"/>
    <property type="evidence" value="ECO:0007669"/>
    <property type="project" value="GOC"/>
</dbReference>
<evidence type="ECO:0000313" key="12">
    <source>
        <dbReference type="Proteomes" id="UP000308001"/>
    </source>
</evidence>
<dbReference type="GO" id="GO:0009245">
    <property type="term" value="P:lipid A biosynthetic process"/>
    <property type="evidence" value="ECO:0007669"/>
    <property type="project" value="UniProtKB-UniRule"/>
</dbReference>
<dbReference type="AlphaFoldDB" id="A0A1C0B7A0"/>
<dbReference type="CDD" id="cd03352">
    <property type="entry name" value="LbH_LpxD"/>
    <property type="match status" value="1"/>
</dbReference>
<evidence type="ECO:0000256" key="4">
    <source>
        <dbReference type="ARBA" id="ARBA00022737"/>
    </source>
</evidence>
<gene>
    <name evidence="7 9" type="primary">lpxD</name>
    <name evidence="9" type="ORF">AAX29_01226</name>
    <name evidence="10" type="ORF">FE246_06085</name>
</gene>
<dbReference type="OrthoDB" id="9784739at2"/>
<reference evidence="11" key="2">
    <citation type="submission" date="2015-05" db="EMBL/GenBank/DDBJ databases">
        <authorList>
            <person name="Rovetto F."/>
            <person name="Cocolin L."/>
            <person name="Illeghems K."/>
            <person name="Van Nieuwerburgh F."/>
            <person name="Houf K."/>
        </authorList>
    </citation>
    <scope>NUCLEOTIDE SEQUENCE [LARGE SCALE GENOMIC DNA]</scope>
    <source>
        <strain evidence="11">DU22</strain>
    </source>
</reference>
<evidence type="ECO:0000256" key="5">
    <source>
        <dbReference type="ARBA" id="ARBA00023098"/>
    </source>
</evidence>
<dbReference type="HAMAP" id="MF_00523">
    <property type="entry name" value="LpxD"/>
    <property type="match status" value="1"/>
</dbReference>
<organism evidence="9 11">
    <name type="scientific">Aliarcobacter thereius</name>
    <dbReference type="NCBI Taxonomy" id="544718"/>
    <lineage>
        <taxon>Bacteria</taxon>
        <taxon>Pseudomonadati</taxon>
        <taxon>Campylobacterota</taxon>
        <taxon>Epsilonproteobacteria</taxon>
        <taxon>Campylobacterales</taxon>
        <taxon>Arcobacteraceae</taxon>
        <taxon>Aliarcobacter</taxon>
    </lineage>
</organism>
<keyword evidence="6 7" id="KW-0012">Acyltransferase</keyword>
<evidence type="ECO:0000313" key="11">
    <source>
        <dbReference type="Proteomes" id="UP000093281"/>
    </source>
</evidence>
<evidence type="ECO:0000313" key="9">
    <source>
        <dbReference type="EMBL" id="OCL99412.1"/>
    </source>
</evidence>
<dbReference type="InterPro" id="IPR001451">
    <property type="entry name" value="Hexapep"/>
</dbReference>
<feature type="active site" description="Proton acceptor" evidence="7">
    <location>
        <position position="229"/>
    </location>
</feature>